<dbReference type="RefSeq" id="WP_068616320.1">
    <property type="nucleotide sequence ID" value="NZ_CP016268.1"/>
</dbReference>
<dbReference type="Proteomes" id="UP000092695">
    <property type="component" value="Chromosome"/>
</dbReference>
<accession>A0A193LH61</accession>
<dbReference type="GO" id="GO:0006313">
    <property type="term" value="P:DNA transposition"/>
    <property type="evidence" value="ECO:0007669"/>
    <property type="project" value="InterPro"/>
</dbReference>
<dbReference type="Gene3D" id="1.10.10.10">
    <property type="entry name" value="Winged helix-like DNA-binding domain superfamily/Winged helix DNA-binding domain"/>
    <property type="match status" value="1"/>
</dbReference>
<dbReference type="EMBL" id="CP016268">
    <property type="protein sequence ID" value="ANO51719.1"/>
    <property type="molecule type" value="Genomic_DNA"/>
</dbReference>
<gene>
    <name evidence="1" type="ORF">BA177_11375</name>
</gene>
<dbReference type="KEGG" id="woc:BA177_11375"/>
<evidence type="ECO:0000313" key="1">
    <source>
        <dbReference type="EMBL" id="ANO51719.1"/>
    </source>
</evidence>
<dbReference type="SUPFAM" id="SSF48295">
    <property type="entry name" value="TrpR-like"/>
    <property type="match status" value="1"/>
</dbReference>
<dbReference type="Pfam" id="PF01527">
    <property type="entry name" value="HTH_Tnp_1"/>
    <property type="match status" value="1"/>
</dbReference>
<name>A0A193LH61_9GAMM</name>
<keyword evidence="2" id="KW-1185">Reference proteome</keyword>
<evidence type="ECO:0008006" key="3">
    <source>
        <dbReference type="Google" id="ProtNLM"/>
    </source>
</evidence>
<dbReference type="STRING" id="1548547.BA177_11375"/>
<dbReference type="GO" id="GO:0004803">
    <property type="term" value="F:transposase activity"/>
    <property type="evidence" value="ECO:0007669"/>
    <property type="project" value="InterPro"/>
</dbReference>
<evidence type="ECO:0000313" key="2">
    <source>
        <dbReference type="Proteomes" id="UP000092695"/>
    </source>
</evidence>
<proteinExistence type="predicted"/>
<sequence length="153" mass="17366">MNGHDDGQSEKEKIMRRPRRNHTAKFKSKVALEALKGEQTLAQLAQRFDVHPNQITQWKKPLLASAEDVFASAVDRGKELSEEELNALHAKIGQQALEIDFLSGALGRISDPSAKRWSIGSTICRSSARRYSWLSHDPRCTTSHGRCDRTRWR</sequence>
<organism evidence="1 2">
    <name type="scientific">Woeseia oceani</name>
    <dbReference type="NCBI Taxonomy" id="1548547"/>
    <lineage>
        <taxon>Bacteria</taxon>
        <taxon>Pseudomonadati</taxon>
        <taxon>Pseudomonadota</taxon>
        <taxon>Gammaproteobacteria</taxon>
        <taxon>Woeseiales</taxon>
        <taxon>Woeseiaceae</taxon>
        <taxon>Woeseia</taxon>
    </lineage>
</organism>
<dbReference type="AlphaFoldDB" id="A0A193LH61"/>
<dbReference type="GO" id="GO:0043565">
    <property type="term" value="F:sequence-specific DNA binding"/>
    <property type="evidence" value="ECO:0007669"/>
    <property type="project" value="InterPro"/>
</dbReference>
<reference evidence="1 2" key="1">
    <citation type="submission" date="2016-06" db="EMBL/GenBank/DDBJ databases">
        <title>Complete genome sequence of a deep-branching marine Gamma Proteobacterium Woeseia oceani type strain XK5.</title>
        <authorList>
            <person name="Mu D."/>
            <person name="Du Z."/>
        </authorList>
    </citation>
    <scope>NUCLEOTIDE SEQUENCE [LARGE SCALE GENOMIC DNA]</scope>
    <source>
        <strain evidence="1 2">XK5</strain>
    </source>
</reference>
<protein>
    <recommendedName>
        <fullName evidence="3">Transposase</fullName>
    </recommendedName>
</protein>
<dbReference type="InterPro" id="IPR010921">
    <property type="entry name" value="Trp_repressor/repl_initiator"/>
</dbReference>
<dbReference type="InterPro" id="IPR002514">
    <property type="entry name" value="Transposase_8"/>
</dbReference>
<dbReference type="OrthoDB" id="9814512at2"/>
<dbReference type="InterPro" id="IPR036388">
    <property type="entry name" value="WH-like_DNA-bd_sf"/>
</dbReference>